<evidence type="ECO:0000256" key="1">
    <source>
        <dbReference type="SAM" id="Phobius"/>
    </source>
</evidence>
<organism evidence="2 3">
    <name type="scientific">Aspergillus leporis</name>
    <dbReference type="NCBI Taxonomy" id="41062"/>
    <lineage>
        <taxon>Eukaryota</taxon>
        <taxon>Fungi</taxon>
        <taxon>Dikarya</taxon>
        <taxon>Ascomycota</taxon>
        <taxon>Pezizomycotina</taxon>
        <taxon>Eurotiomycetes</taxon>
        <taxon>Eurotiomycetidae</taxon>
        <taxon>Eurotiales</taxon>
        <taxon>Aspergillaceae</taxon>
        <taxon>Aspergillus</taxon>
        <taxon>Aspergillus subgen. Circumdati</taxon>
    </lineage>
</organism>
<accession>A0A5N5WG98</accession>
<feature type="transmembrane region" description="Helical" evidence="1">
    <location>
        <begin position="67"/>
        <end position="89"/>
    </location>
</feature>
<dbReference type="Proteomes" id="UP000326565">
    <property type="component" value="Unassembled WGS sequence"/>
</dbReference>
<proteinExistence type="predicted"/>
<evidence type="ECO:0000313" key="2">
    <source>
        <dbReference type="EMBL" id="KAB8067321.1"/>
    </source>
</evidence>
<dbReference type="EMBL" id="ML732506">
    <property type="protein sequence ID" value="KAB8067321.1"/>
    <property type="molecule type" value="Genomic_DNA"/>
</dbReference>
<keyword evidence="1" id="KW-0472">Membrane</keyword>
<keyword evidence="1" id="KW-0812">Transmembrane</keyword>
<gene>
    <name evidence="2" type="ORF">BDV29DRAFT_186375</name>
</gene>
<name>A0A5N5WG98_9EURO</name>
<feature type="transmembrane region" description="Helical" evidence="1">
    <location>
        <begin position="42"/>
        <end position="61"/>
    </location>
</feature>
<sequence length="141" mass="16111">MYHLGKPKVRTSFILVPLHKPRAGWLVCERCGSGSVVLEQGMVDAMLCLPLFFILSLSFSFNRYSSFLFVFIPIYLFIFKSGFCLFWALQGSRSLQRSQVREVCLDGFCSDGNPVNEGHCHMITMRQPDPTLFHSTFQSFP</sequence>
<dbReference type="AlphaFoldDB" id="A0A5N5WG98"/>
<reference evidence="2 3" key="1">
    <citation type="submission" date="2019-04" db="EMBL/GenBank/DDBJ databases">
        <title>Friends and foes A comparative genomics study of 23 Aspergillus species from section Flavi.</title>
        <authorList>
            <consortium name="DOE Joint Genome Institute"/>
            <person name="Kjaerbolling I."/>
            <person name="Vesth T."/>
            <person name="Frisvad J.C."/>
            <person name="Nybo J.L."/>
            <person name="Theobald S."/>
            <person name="Kildgaard S."/>
            <person name="Isbrandt T."/>
            <person name="Kuo A."/>
            <person name="Sato A."/>
            <person name="Lyhne E.K."/>
            <person name="Kogle M.E."/>
            <person name="Wiebenga A."/>
            <person name="Kun R.S."/>
            <person name="Lubbers R.J."/>
            <person name="Makela M.R."/>
            <person name="Barry K."/>
            <person name="Chovatia M."/>
            <person name="Clum A."/>
            <person name="Daum C."/>
            <person name="Haridas S."/>
            <person name="He G."/>
            <person name="LaButti K."/>
            <person name="Lipzen A."/>
            <person name="Mondo S."/>
            <person name="Riley R."/>
            <person name="Salamov A."/>
            <person name="Simmons B.A."/>
            <person name="Magnuson J.K."/>
            <person name="Henrissat B."/>
            <person name="Mortensen U.H."/>
            <person name="Larsen T.O."/>
            <person name="Devries R.P."/>
            <person name="Grigoriev I.V."/>
            <person name="Machida M."/>
            <person name="Baker S.E."/>
            <person name="Andersen M.R."/>
        </authorList>
    </citation>
    <scope>NUCLEOTIDE SEQUENCE [LARGE SCALE GENOMIC DNA]</scope>
    <source>
        <strain evidence="2 3">CBS 151.66</strain>
    </source>
</reference>
<evidence type="ECO:0000313" key="3">
    <source>
        <dbReference type="Proteomes" id="UP000326565"/>
    </source>
</evidence>
<keyword evidence="3" id="KW-1185">Reference proteome</keyword>
<protein>
    <submittedName>
        <fullName evidence="2">Uncharacterized protein</fullName>
    </submittedName>
</protein>
<keyword evidence="1" id="KW-1133">Transmembrane helix</keyword>